<sequence length="231" mass="24561">MRCDEAIILVGGLGTRLRPLVSDVPKPLAPVGGRPFLAWVLDAIEASGIRRVILATGHLSEKVEEAIGRRWLRMTVDYSVETSPLGTGGAMMQASSLLHQGSAHVLNGDTFLQYDPFALERATRDAGCLLGIALARVDDTSRYGGIAREGARVTALQEKTGSGPGFINAGAYFLTPEAIAALPREAPYSFETAVLTPMASRGAVCGFGATDGFIDIGVPEDFRRAQSLFRP</sequence>
<dbReference type="InterPro" id="IPR050486">
    <property type="entry name" value="Mannose-1P_guanyltransferase"/>
</dbReference>
<dbReference type="EMBL" id="BMXY01000004">
    <property type="protein sequence ID" value="GGZ70932.1"/>
    <property type="molecule type" value="Genomic_DNA"/>
</dbReference>
<gene>
    <name evidence="2" type="primary">hddC</name>
    <name evidence="2" type="ORF">GCM10008101_26620</name>
</gene>
<dbReference type="PANTHER" id="PTHR22572">
    <property type="entry name" value="SUGAR-1-PHOSPHATE GUANYL TRANSFERASE"/>
    <property type="match status" value="1"/>
</dbReference>
<comment type="caution">
    <text evidence="2">The sequence shown here is derived from an EMBL/GenBank/DDBJ whole genome shotgun (WGS) entry which is preliminary data.</text>
</comment>
<keyword evidence="3" id="KW-1185">Reference proteome</keyword>
<dbReference type="Proteomes" id="UP000643403">
    <property type="component" value="Unassembled WGS sequence"/>
</dbReference>
<dbReference type="Pfam" id="PF00483">
    <property type="entry name" value="NTP_transferase"/>
    <property type="match status" value="1"/>
</dbReference>
<name>A0ABQ3CCU4_9GAMM</name>
<organism evidence="2 3">
    <name type="scientific">Cognatilysobacter xinjiangensis</name>
    <dbReference type="NCBI Taxonomy" id="546892"/>
    <lineage>
        <taxon>Bacteria</taxon>
        <taxon>Pseudomonadati</taxon>
        <taxon>Pseudomonadota</taxon>
        <taxon>Gammaproteobacteria</taxon>
        <taxon>Lysobacterales</taxon>
        <taxon>Lysobacteraceae</taxon>
        <taxon>Cognatilysobacter</taxon>
    </lineage>
</organism>
<evidence type="ECO:0000259" key="1">
    <source>
        <dbReference type="Pfam" id="PF00483"/>
    </source>
</evidence>
<evidence type="ECO:0000313" key="2">
    <source>
        <dbReference type="EMBL" id="GGZ70932.1"/>
    </source>
</evidence>
<dbReference type="InterPro" id="IPR005835">
    <property type="entry name" value="NTP_transferase_dom"/>
</dbReference>
<feature type="domain" description="Nucleotidyl transferase" evidence="1">
    <location>
        <begin position="6"/>
        <end position="227"/>
    </location>
</feature>
<dbReference type="CDD" id="cd06915">
    <property type="entry name" value="NTP_transferase_WcbM_like"/>
    <property type="match status" value="1"/>
</dbReference>
<evidence type="ECO:0000313" key="3">
    <source>
        <dbReference type="Proteomes" id="UP000643403"/>
    </source>
</evidence>
<reference evidence="3" key="1">
    <citation type="journal article" date="2019" name="Int. J. Syst. Evol. Microbiol.">
        <title>The Global Catalogue of Microorganisms (GCM) 10K type strain sequencing project: providing services to taxonomists for standard genome sequencing and annotation.</title>
        <authorList>
            <consortium name="The Broad Institute Genomics Platform"/>
            <consortium name="The Broad Institute Genome Sequencing Center for Infectious Disease"/>
            <person name="Wu L."/>
            <person name="Ma J."/>
        </authorList>
    </citation>
    <scope>NUCLEOTIDE SEQUENCE [LARGE SCALE GENOMIC DNA]</scope>
    <source>
        <strain evidence="3">KCTC 22558</strain>
    </source>
</reference>
<dbReference type="InterPro" id="IPR029044">
    <property type="entry name" value="Nucleotide-diphossugar_trans"/>
</dbReference>
<dbReference type="Gene3D" id="3.90.550.10">
    <property type="entry name" value="Spore Coat Polysaccharide Biosynthesis Protein SpsA, Chain A"/>
    <property type="match status" value="1"/>
</dbReference>
<protein>
    <submittedName>
        <fullName evidence="2">D-glycero-D-manno-heptose 1-phosphate guanosyltransferase</fullName>
    </submittedName>
</protein>
<dbReference type="SUPFAM" id="SSF53448">
    <property type="entry name" value="Nucleotide-diphospho-sugar transferases"/>
    <property type="match status" value="1"/>
</dbReference>
<dbReference type="RefSeq" id="WP_189450792.1">
    <property type="nucleotide sequence ID" value="NZ_BMXY01000004.1"/>
</dbReference>
<proteinExistence type="predicted"/>
<accession>A0ABQ3CCU4</accession>